<dbReference type="EMBL" id="JAULSU010000001">
    <property type="protein sequence ID" value="KAK0632637.1"/>
    <property type="molecule type" value="Genomic_DNA"/>
</dbReference>
<dbReference type="Pfam" id="PF05028">
    <property type="entry name" value="PARG_cat_C"/>
    <property type="match status" value="1"/>
</dbReference>
<dbReference type="GO" id="GO:0006282">
    <property type="term" value="P:regulation of DNA repair"/>
    <property type="evidence" value="ECO:0007669"/>
    <property type="project" value="InterPro"/>
</dbReference>
<evidence type="ECO:0000259" key="5">
    <source>
        <dbReference type="Pfam" id="PF20811"/>
    </source>
</evidence>
<evidence type="ECO:0000256" key="3">
    <source>
        <dbReference type="ARBA" id="ARBA00022801"/>
    </source>
</evidence>
<dbReference type="InterPro" id="IPR007724">
    <property type="entry name" value="Poly_GlycHdrlase"/>
</dbReference>
<evidence type="ECO:0000256" key="2">
    <source>
        <dbReference type="ARBA" id="ARBA00012255"/>
    </source>
</evidence>
<dbReference type="EC" id="3.2.1.143" evidence="2"/>
<evidence type="ECO:0000259" key="4">
    <source>
        <dbReference type="Pfam" id="PF05028"/>
    </source>
</evidence>
<dbReference type="Proteomes" id="UP001175000">
    <property type="component" value="Unassembled WGS sequence"/>
</dbReference>
<dbReference type="InterPro" id="IPR048362">
    <property type="entry name" value="PARG_helical"/>
</dbReference>
<dbReference type="GO" id="GO:1990966">
    <property type="term" value="P:ATP generation from poly-ADP-D-ribose"/>
    <property type="evidence" value="ECO:0007669"/>
    <property type="project" value="TreeGrafter"/>
</dbReference>
<dbReference type="InterPro" id="IPR046372">
    <property type="entry name" value="PARG_cat_C"/>
</dbReference>
<comment type="similarity">
    <text evidence="1">Belongs to the poly(ADP-ribose) glycohydrolase family.</text>
</comment>
<protein>
    <recommendedName>
        <fullName evidence="2">poly(ADP-ribose) glycohydrolase</fullName>
        <ecNumber evidence="2">3.2.1.143</ecNumber>
    </recommendedName>
</protein>
<dbReference type="GO" id="GO:0005737">
    <property type="term" value="C:cytoplasm"/>
    <property type="evidence" value="ECO:0007669"/>
    <property type="project" value="TreeGrafter"/>
</dbReference>
<feature type="domain" description="PARG catalytic Macro" evidence="4">
    <location>
        <begin position="244"/>
        <end position="405"/>
    </location>
</feature>
<evidence type="ECO:0000313" key="7">
    <source>
        <dbReference type="Proteomes" id="UP001175000"/>
    </source>
</evidence>
<dbReference type="GO" id="GO:0005634">
    <property type="term" value="C:nucleus"/>
    <property type="evidence" value="ECO:0007669"/>
    <property type="project" value="TreeGrafter"/>
</dbReference>
<dbReference type="GO" id="GO:0009225">
    <property type="term" value="P:nucleotide-sugar metabolic process"/>
    <property type="evidence" value="ECO:0007669"/>
    <property type="project" value="TreeGrafter"/>
</dbReference>
<dbReference type="GO" id="GO:0005975">
    <property type="term" value="P:carbohydrate metabolic process"/>
    <property type="evidence" value="ECO:0007669"/>
    <property type="project" value="InterPro"/>
</dbReference>
<organism evidence="6 7">
    <name type="scientific">Immersiella caudata</name>
    <dbReference type="NCBI Taxonomy" id="314043"/>
    <lineage>
        <taxon>Eukaryota</taxon>
        <taxon>Fungi</taxon>
        <taxon>Dikarya</taxon>
        <taxon>Ascomycota</taxon>
        <taxon>Pezizomycotina</taxon>
        <taxon>Sordariomycetes</taxon>
        <taxon>Sordariomycetidae</taxon>
        <taxon>Sordariales</taxon>
        <taxon>Lasiosphaeriaceae</taxon>
        <taxon>Immersiella</taxon>
    </lineage>
</organism>
<dbReference type="PANTHER" id="PTHR12837:SF0">
    <property type="entry name" value="POLY(ADP-RIBOSE) GLYCOHYDROLASE"/>
    <property type="match status" value="1"/>
</dbReference>
<evidence type="ECO:0000313" key="6">
    <source>
        <dbReference type="EMBL" id="KAK0632637.1"/>
    </source>
</evidence>
<comment type="caution">
    <text evidence="6">The sequence shown here is derived from an EMBL/GenBank/DDBJ whole genome shotgun (WGS) entry which is preliminary data.</text>
</comment>
<keyword evidence="7" id="KW-1185">Reference proteome</keyword>
<evidence type="ECO:0000256" key="1">
    <source>
        <dbReference type="ARBA" id="ARBA00009545"/>
    </source>
</evidence>
<gene>
    <name evidence="6" type="ORF">B0T14DRAFT_504780</name>
</gene>
<name>A0AA39XFZ9_9PEZI</name>
<reference evidence="6" key="1">
    <citation type="submission" date="2023-06" db="EMBL/GenBank/DDBJ databases">
        <title>Genome-scale phylogeny and comparative genomics of the fungal order Sordariales.</title>
        <authorList>
            <consortium name="Lawrence Berkeley National Laboratory"/>
            <person name="Hensen N."/>
            <person name="Bonometti L."/>
            <person name="Westerberg I."/>
            <person name="Brannstrom I.O."/>
            <person name="Guillou S."/>
            <person name="Cros-Aarteil S."/>
            <person name="Calhoun S."/>
            <person name="Haridas S."/>
            <person name="Kuo A."/>
            <person name="Mondo S."/>
            <person name="Pangilinan J."/>
            <person name="Riley R."/>
            <person name="Labutti K."/>
            <person name="Andreopoulos B."/>
            <person name="Lipzen A."/>
            <person name="Chen C."/>
            <person name="Yanf M."/>
            <person name="Daum C."/>
            <person name="Ng V."/>
            <person name="Clum A."/>
            <person name="Steindorff A."/>
            <person name="Ohm R."/>
            <person name="Martin F."/>
            <person name="Silar P."/>
            <person name="Natvig D."/>
            <person name="Lalanne C."/>
            <person name="Gautier V."/>
            <person name="Ament-Velasquez S.L."/>
            <person name="Kruys A."/>
            <person name="Hutchinson M.I."/>
            <person name="Powell A.J."/>
            <person name="Barry K."/>
            <person name="Miller A.N."/>
            <person name="Grigoriev I.V."/>
            <person name="Debuchy R."/>
            <person name="Gladieux P."/>
            <person name="Thoren M.H."/>
            <person name="Johannesson H."/>
        </authorList>
    </citation>
    <scope>NUCLEOTIDE SEQUENCE</scope>
    <source>
        <strain evidence="6">CBS 606.72</strain>
    </source>
</reference>
<dbReference type="GO" id="GO:0004649">
    <property type="term" value="F:poly(ADP-ribose) glycohydrolase activity"/>
    <property type="evidence" value="ECO:0007669"/>
    <property type="project" value="UniProtKB-EC"/>
</dbReference>
<proteinExistence type="inferred from homology"/>
<keyword evidence="3" id="KW-0378">Hydrolase</keyword>
<sequence>MTSTPEIYLLPSSPTFTCLDRFSLHPDPDAIEDSNGHVQFWPILTDVLSQPITSAASLVDTLETISTTLNGTTVPANDHLLLRNILEETPGFFLTIWTCIAKVALEMPVLFPKGYLPVLGRKSNEASFTRRQIACLVVHQFLRTLRAPAWRDDGMHDFGIWYSIEQRQKSAARAYLLALAKYFRDVVAKLDGEGGWNVVYTLRSVKSMSLSEDGEGLPLADIEIEVVAEYDTLPASLGLPGGAAVVASNKDVGFGQSATQEEVHVGISPEACPAVLITPRLSDDEVLVVQGAQAMINMTGKRRDIKVATMKAPDSEEKSWRDRMMLFMDALELDLDAKGAGLPDLQPGNVDREIRKAYTAFCSGGFRGVRTGLWGCGAFGGDPVVKVLILWYAASLARIKLTVVCDEEIRPVAEQLDAIVSAVNGHYSFRNATDIRQLLKDGPKDLRSHQQTALWFMNRLGAK</sequence>
<feature type="domain" description="PARG helical" evidence="5">
    <location>
        <begin position="88"/>
        <end position="188"/>
    </location>
</feature>
<dbReference type="PANTHER" id="PTHR12837">
    <property type="entry name" value="POLY ADP-RIBOSE GLYCOHYDROLASE"/>
    <property type="match status" value="1"/>
</dbReference>
<accession>A0AA39XFZ9</accession>
<dbReference type="AlphaFoldDB" id="A0AA39XFZ9"/>
<dbReference type="Pfam" id="PF20811">
    <property type="entry name" value="PARG_cat_N"/>
    <property type="match status" value="1"/>
</dbReference>